<comment type="caution">
    <text evidence="2">The sequence shown here is derived from an EMBL/GenBank/DDBJ whole genome shotgun (WGS) entry which is preliminary data.</text>
</comment>
<dbReference type="Proteomes" id="UP001458880">
    <property type="component" value="Unassembled WGS sequence"/>
</dbReference>
<evidence type="ECO:0000256" key="1">
    <source>
        <dbReference type="SAM" id="MobiDB-lite"/>
    </source>
</evidence>
<feature type="region of interest" description="Disordered" evidence="1">
    <location>
        <begin position="1"/>
        <end position="56"/>
    </location>
</feature>
<reference evidence="2 3" key="1">
    <citation type="journal article" date="2024" name="BMC Genomics">
        <title>De novo assembly and annotation of Popillia japonica's genome with initial clues to its potential as an invasive pest.</title>
        <authorList>
            <person name="Cucini C."/>
            <person name="Boschi S."/>
            <person name="Funari R."/>
            <person name="Cardaioli E."/>
            <person name="Iannotti N."/>
            <person name="Marturano G."/>
            <person name="Paoli F."/>
            <person name="Bruttini M."/>
            <person name="Carapelli A."/>
            <person name="Frati F."/>
            <person name="Nardi F."/>
        </authorList>
    </citation>
    <scope>NUCLEOTIDE SEQUENCE [LARGE SCALE GENOMIC DNA]</scope>
    <source>
        <strain evidence="2">DMR45628</strain>
    </source>
</reference>
<accession>A0AAW1LXE5</accession>
<evidence type="ECO:0000313" key="2">
    <source>
        <dbReference type="EMBL" id="KAK9738454.1"/>
    </source>
</evidence>
<evidence type="ECO:0000313" key="3">
    <source>
        <dbReference type="Proteomes" id="UP001458880"/>
    </source>
</evidence>
<dbReference type="EMBL" id="JASPKY010000086">
    <property type="protein sequence ID" value="KAK9738454.1"/>
    <property type="molecule type" value="Genomic_DNA"/>
</dbReference>
<protein>
    <submittedName>
        <fullName evidence="2">Uncharacterized protein</fullName>
    </submittedName>
</protein>
<feature type="compositionally biased region" description="Basic and acidic residues" evidence="1">
    <location>
        <begin position="10"/>
        <end position="28"/>
    </location>
</feature>
<dbReference type="AlphaFoldDB" id="A0AAW1LXE5"/>
<name>A0AAW1LXE5_POPJA</name>
<gene>
    <name evidence="2" type="ORF">QE152_g9840</name>
</gene>
<feature type="compositionally biased region" description="Basic residues" evidence="1">
    <location>
        <begin position="29"/>
        <end position="39"/>
    </location>
</feature>
<proteinExistence type="predicted"/>
<sequence length="112" mass="13178">MESTDILASSKKENARTENVKETQQNEKSKRKRYTKNKSKTNANLQKENLLGDRHWSKEEIDEDMPDYQYFEVPVEEEFMNCKSATDVYLHLLGRAIDDIVFQSNLYATQHT</sequence>
<organism evidence="2 3">
    <name type="scientific">Popillia japonica</name>
    <name type="common">Japanese beetle</name>
    <dbReference type="NCBI Taxonomy" id="7064"/>
    <lineage>
        <taxon>Eukaryota</taxon>
        <taxon>Metazoa</taxon>
        <taxon>Ecdysozoa</taxon>
        <taxon>Arthropoda</taxon>
        <taxon>Hexapoda</taxon>
        <taxon>Insecta</taxon>
        <taxon>Pterygota</taxon>
        <taxon>Neoptera</taxon>
        <taxon>Endopterygota</taxon>
        <taxon>Coleoptera</taxon>
        <taxon>Polyphaga</taxon>
        <taxon>Scarabaeiformia</taxon>
        <taxon>Scarabaeidae</taxon>
        <taxon>Rutelinae</taxon>
        <taxon>Popillia</taxon>
    </lineage>
</organism>
<keyword evidence="3" id="KW-1185">Reference proteome</keyword>